<dbReference type="Proteomes" id="UP000321570">
    <property type="component" value="Unassembled WGS sequence"/>
</dbReference>
<organism evidence="2 3">
    <name type="scientific">Hymenolepis diminuta</name>
    <name type="common">Rat tapeworm</name>
    <dbReference type="NCBI Taxonomy" id="6216"/>
    <lineage>
        <taxon>Eukaryota</taxon>
        <taxon>Metazoa</taxon>
        <taxon>Spiralia</taxon>
        <taxon>Lophotrochozoa</taxon>
        <taxon>Platyhelminthes</taxon>
        <taxon>Cestoda</taxon>
        <taxon>Eucestoda</taxon>
        <taxon>Cyclophyllidea</taxon>
        <taxon>Hymenolepididae</taxon>
        <taxon>Hymenolepis</taxon>
    </lineage>
</organism>
<feature type="region of interest" description="Disordered" evidence="1">
    <location>
        <begin position="119"/>
        <end position="139"/>
    </location>
</feature>
<keyword evidence="3" id="KW-1185">Reference proteome</keyword>
<name>A0A564YNP9_HYMDI</name>
<dbReference type="EMBL" id="CABIJS010000321">
    <property type="protein sequence ID" value="VUZ48901.1"/>
    <property type="molecule type" value="Genomic_DNA"/>
</dbReference>
<reference evidence="2 3" key="1">
    <citation type="submission" date="2019-07" db="EMBL/GenBank/DDBJ databases">
        <authorList>
            <person name="Jastrzebski P J."/>
            <person name="Paukszto L."/>
            <person name="Jastrzebski P J."/>
        </authorList>
    </citation>
    <scope>NUCLEOTIDE SEQUENCE [LARGE SCALE GENOMIC DNA]</scope>
    <source>
        <strain evidence="2 3">WMS-il1</strain>
    </source>
</reference>
<evidence type="ECO:0000313" key="3">
    <source>
        <dbReference type="Proteomes" id="UP000321570"/>
    </source>
</evidence>
<proteinExistence type="predicted"/>
<protein>
    <submittedName>
        <fullName evidence="2">Uncharacterized protein</fullName>
    </submittedName>
</protein>
<evidence type="ECO:0000313" key="2">
    <source>
        <dbReference type="EMBL" id="VUZ48901.1"/>
    </source>
</evidence>
<dbReference type="AlphaFoldDB" id="A0A564YNP9"/>
<gene>
    <name evidence="2" type="ORF">WMSIL1_LOCUS8154</name>
</gene>
<accession>A0A564YNP9</accession>
<evidence type="ECO:0000256" key="1">
    <source>
        <dbReference type="SAM" id="MobiDB-lite"/>
    </source>
</evidence>
<sequence>MSFVDLRKLYITFFNHFEDSPTDVIFTITLKYLANKFMNLTITCDSGMNKQKSGEHKHVSRKHSEGIYRKTVFQNVSTLRKLQSECWLCNDLHFALFCPCKCHKCSLCGKPDQKETTCQMKPQSKRKTPSRRLNQLLVR</sequence>